<evidence type="ECO:0000256" key="18">
    <source>
        <dbReference type="ARBA" id="ARBA00029893"/>
    </source>
</evidence>
<evidence type="ECO:0000256" key="3">
    <source>
        <dbReference type="ARBA" id="ARBA00005119"/>
    </source>
</evidence>
<keyword evidence="13 24" id="KW-1133">Transmembrane helix</keyword>
<evidence type="ECO:0000256" key="5">
    <source>
        <dbReference type="ARBA" id="ARBA00010185"/>
    </source>
</evidence>
<reference evidence="25 26" key="1">
    <citation type="submission" date="2019-08" db="EMBL/GenBank/DDBJ databases">
        <title>In-depth cultivation of the pig gut microbiome towards novel bacterial diversity and tailored functional studies.</title>
        <authorList>
            <person name="Wylensek D."/>
            <person name="Hitch T.C.A."/>
            <person name="Clavel T."/>
        </authorList>
    </citation>
    <scope>NUCLEOTIDE SEQUENCE [LARGE SCALE GENOMIC DNA]</scope>
    <source>
        <strain evidence="25 26">WB03_NA08</strain>
    </source>
</reference>
<evidence type="ECO:0000256" key="7">
    <source>
        <dbReference type="ARBA" id="ARBA00019373"/>
    </source>
</evidence>
<evidence type="ECO:0000256" key="9">
    <source>
        <dbReference type="ARBA" id="ARBA00022516"/>
    </source>
</evidence>
<name>A0A6N7W5L5_9ACTO</name>
<protein>
    <recommendedName>
        <fullName evidence="7">Phosphatidate cytidylyltransferase</fullName>
        <ecNumber evidence="6">2.7.7.41</ecNumber>
    </recommendedName>
    <alternativeName>
        <fullName evidence="20">CDP-DAG synthase</fullName>
    </alternativeName>
    <alternativeName>
        <fullName evidence="22">CDP-DG synthase</fullName>
    </alternativeName>
    <alternativeName>
        <fullName evidence="18">CDP-diacylglycerol synthase</fullName>
    </alternativeName>
    <alternativeName>
        <fullName evidence="21">CDP-diglyceride pyrophosphorylase</fullName>
    </alternativeName>
    <alternativeName>
        <fullName evidence="23">CDP-diglyceride synthase</fullName>
    </alternativeName>
    <alternativeName>
        <fullName evidence="19">CTP:phosphatidate cytidylyltransferase</fullName>
    </alternativeName>
</protein>
<evidence type="ECO:0000256" key="8">
    <source>
        <dbReference type="ARBA" id="ARBA00022475"/>
    </source>
</evidence>
<evidence type="ECO:0000256" key="15">
    <source>
        <dbReference type="ARBA" id="ARBA00023136"/>
    </source>
</evidence>
<evidence type="ECO:0000256" key="23">
    <source>
        <dbReference type="ARBA" id="ARBA00033406"/>
    </source>
</evidence>
<comment type="similarity">
    <text evidence="5">Belongs to the CDS family.</text>
</comment>
<dbReference type="AlphaFoldDB" id="A0A6N7W5L5"/>
<evidence type="ECO:0000256" key="6">
    <source>
        <dbReference type="ARBA" id="ARBA00012487"/>
    </source>
</evidence>
<evidence type="ECO:0000256" key="1">
    <source>
        <dbReference type="ARBA" id="ARBA00001698"/>
    </source>
</evidence>
<feature type="transmembrane region" description="Helical" evidence="24">
    <location>
        <begin position="205"/>
        <end position="225"/>
    </location>
</feature>
<evidence type="ECO:0000256" key="24">
    <source>
        <dbReference type="SAM" id="Phobius"/>
    </source>
</evidence>
<feature type="transmembrane region" description="Helical" evidence="24">
    <location>
        <begin position="84"/>
        <end position="117"/>
    </location>
</feature>
<evidence type="ECO:0000313" key="25">
    <source>
        <dbReference type="EMBL" id="MSS84691.1"/>
    </source>
</evidence>
<keyword evidence="9" id="KW-0444">Lipid biosynthesis</keyword>
<comment type="pathway">
    <text evidence="3">Phospholipid metabolism; CDP-diacylglycerol biosynthesis; CDP-diacylglycerol from sn-glycerol 3-phosphate: step 3/3.</text>
</comment>
<organism evidence="25 26">
    <name type="scientific">Scrofimicrobium canadense</name>
    <dbReference type="NCBI Taxonomy" id="2652290"/>
    <lineage>
        <taxon>Bacteria</taxon>
        <taxon>Bacillati</taxon>
        <taxon>Actinomycetota</taxon>
        <taxon>Actinomycetes</taxon>
        <taxon>Actinomycetales</taxon>
        <taxon>Actinomycetaceae</taxon>
        <taxon>Scrofimicrobium</taxon>
    </lineage>
</organism>
<dbReference type="PANTHER" id="PTHR46382:SF1">
    <property type="entry name" value="PHOSPHATIDATE CYTIDYLYLTRANSFERASE"/>
    <property type="match status" value="1"/>
</dbReference>
<keyword evidence="16" id="KW-0594">Phospholipid biosynthesis</keyword>
<evidence type="ECO:0000256" key="12">
    <source>
        <dbReference type="ARBA" id="ARBA00022695"/>
    </source>
</evidence>
<comment type="pathway">
    <text evidence="4">Lipid metabolism.</text>
</comment>
<feature type="transmembrane region" description="Helical" evidence="24">
    <location>
        <begin position="272"/>
        <end position="291"/>
    </location>
</feature>
<evidence type="ECO:0000256" key="19">
    <source>
        <dbReference type="ARBA" id="ARBA00031825"/>
    </source>
</evidence>
<dbReference type="GO" id="GO:0005886">
    <property type="term" value="C:plasma membrane"/>
    <property type="evidence" value="ECO:0007669"/>
    <property type="project" value="UniProtKB-SubCell"/>
</dbReference>
<evidence type="ECO:0000256" key="2">
    <source>
        <dbReference type="ARBA" id="ARBA00004651"/>
    </source>
</evidence>
<proteinExistence type="inferred from homology"/>
<sequence>MQARDIWIAPPTHNSTPLPSSGRAGRNLPAAITSALVLVGALGATLFFSRPIFLVLVTALVLAAIWEVAGALARNDIIVSLPPLYVGAIAMMATGATIGAFWVMASLYFTFVAAVLWRLGSTSLPSRPVYDIMATSFLALYVPFSASFLAMISAHSEQPWTLVFFVVIVACNDLGGWAAGVLFGKHPMAPKLSPKKSWEGFVGSVFLTCGAAVGATFVIGIPWWWCFVLGLGAAIIGTLGDLTESLVKRQVGLKDMSNMVPGHGGLMDRFDSMLFCAPAFFFFYAIALGWAL</sequence>
<evidence type="ECO:0000256" key="16">
    <source>
        <dbReference type="ARBA" id="ARBA00023209"/>
    </source>
</evidence>
<dbReference type="Proteomes" id="UP000470875">
    <property type="component" value="Unassembled WGS sequence"/>
</dbReference>
<keyword evidence="15 24" id="KW-0472">Membrane</keyword>
<comment type="catalytic activity">
    <reaction evidence="1">
        <text>a 1,2-diacyl-sn-glycero-3-phosphate + CTP + H(+) = a CDP-1,2-diacyl-sn-glycerol + diphosphate</text>
        <dbReference type="Rhea" id="RHEA:16229"/>
        <dbReference type="ChEBI" id="CHEBI:15378"/>
        <dbReference type="ChEBI" id="CHEBI:33019"/>
        <dbReference type="ChEBI" id="CHEBI:37563"/>
        <dbReference type="ChEBI" id="CHEBI:58332"/>
        <dbReference type="ChEBI" id="CHEBI:58608"/>
        <dbReference type="EC" id="2.7.7.41"/>
    </reaction>
</comment>
<dbReference type="GO" id="GO:0004605">
    <property type="term" value="F:phosphatidate cytidylyltransferase activity"/>
    <property type="evidence" value="ECO:0007669"/>
    <property type="project" value="UniProtKB-EC"/>
</dbReference>
<accession>A0A6N7W5L5</accession>
<keyword evidence="11 24" id="KW-0812">Transmembrane</keyword>
<dbReference type="EMBL" id="VULO01000009">
    <property type="protein sequence ID" value="MSS84691.1"/>
    <property type="molecule type" value="Genomic_DNA"/>
</dbReference>
<keyword evidence="10 25" id="KW-0808">Transferase</keyword>
<evidence type="ECO:0000256" key="10">
    <source>
        <dbReference type="ARBA" id="ARBA00022679"/>
    </source>
</evidence>
<keyword evidence="14" id="KW-0443">Lipid metabolism</keyword>
<evidence type="ECO:0000256" key="11">
    <source>
        <dbReference type="ARBA" id="ARBA00022692"/>
    </source>
</evidence>
<comment type="subcellular location">
    <subcellularLocation>
        <location evidence="2">Cell membrane</location>
        <topology evidence="2">Multi-pass membrane protein</topology>
    </subcellularLocation>
</comment>
<comment type="caution">
    <text evidence="25">The sequence shown here is derived from an EMBL/GenBank/DDBJ whole genome shotgun (WGS) entry which is preliminary data.</text>
</comment>
<gene>
    <name evidence="25" type="ORF">FYJ24_07935</name>
</gene>
<feature type="transmembrane region" description="Helical" evidence="24">
    <location>
        <begin position="53"/>
        <end position="72"/>
    </location>
</feature>
<feature type="transmembrane region" description="Helical" evidence="24">
    <location>
        <begin position="28"/>
        <end position="48"/>
    </location>
</feature>
<dbReference type="RefSeq" id="WP_154545311.1">
    <property type="nucleotide sequence ID" value="NZ_VULO01000009.1"/>
</dbReference>
<feature type="transmembrane region" description="Helical" evidence="24">
    <location>
        <begin position="129"/>
        <end position="154"/>
    </location>
</feature>
<dbReference type="GO" id="GO:0016024">
    <property type="term" value="P:CDP-diacylglycerol biosynthetic process"/>
    <property type="evidence" value="ECO:0007669"/>
    <property type="project" value="TreeGrafter"/>
</dbReference>
<evidence type="ECO:0000256" key="4">
    <source>
        <dbReference type="ARBA" id="ARBA00005189"/>
    </source>
</evidence>
<evidence type="ECO:0000256" key="13">
    <source>
        <dbReference type="ARBA" id="ARBA00022989"/>
    </source>
</evidence>
<keyword evidence="12 25" id="KW-0548">Nucleotidyltransferase</keyword>
<keyword evidence="17" id="KW-1208">Phospholipid metabolism</keyword>
<keyword evidence="26" id="KW-1185">Reference proteome</keyword>
<dbReference type="Pfam" id="PF01148">
    <property type="entry name" value="CTP_transf_1"/>
    <property type="match status" value="1"/>
</dbReference>
<evidence type="ECO:0000256" key="17">
    <source>
        <dbReference type="ARBA" id="ARBA00023264"/>
    </source>
</evidence>
<feature type="transmembrane region" description="Helical" evidence="24">
    <location>
        <begin position="160"/>
        <end position="184"/>
    </location>
</feature>
<evidence type="ECO:0000256" key="14">
    <source>
        <dbReference type="ARBA" id="ARBA00023098"/>
    </source>
</evidence>
<keyword evidence="8" id="KW-1003">Cell membrane</keyword>
<evidence type="ECO:0000256" key="21">
    <source>
        <dbReference type="ARBA" id="ARBA00032396"/>
    </source>
</evidence>
<dbReference type="PANTHER" id="PTHR46382">
    <property type="entry name" value="PHOSPHATIDATE CYTIDYLYLTRANSFERASE"/>
    <property type="match status" value="1"/>
</dbReference>
<evidence type="ECO:0000256" key="20">
    <source>
        <dbReference type="ARBA" id="ARBA00032253"/>
    </source>
</evidence>
<dbReference type="EC" id="2.7.7.41" evidence="6"/>
<evidence type="ECO:0000313" key="26">
    <source>
        <dbReference type="Proteomes" id="UP000470875"/>
    </source>
</evidence>
<evidence type="ECO:0000256" key="22">
    <source>
        <dbReference type="ARBA" id="ARBA00032743"/>
    </source>
</evidence>